<organism evidence="8 9">
    <name type="scientific">Oedothorax gibbosus</name>
    <dbReference type="NCBI Taxonomy" id="931172"/>
    <lineage>
        <taxon>Eukaryota</taxon>
        <taxon>Metazoa</taxon>
        <taxon>Ecdysozoa</taxon>
        <taxon>Arthropoda</taxon>
        <taxon>Chelicerata</taxon>
        <taxon>Arachnida</taxon>
        <taxon>Araneae</taxon>
        <taxon>Araneomorphae</taxon>
        <taxon>Entelegynae</taxon>
        <taxon>Araneoidea</taxon>
        <taxon>Linyphiidae</taxon>
        <taxon>Erigoninae</taxon>
        <taxon>Oedothorax</taxon>
    </lineage>
</organism>
<dbReference type="EMBL" id="JAFNEN010000092">
    <property type="protein sequence ID" value="KAG8195162.1"/>
    <property type="molecule type" value="Genomic_DNA"/>
</dbReference>
<dbReference type="AlphaFoldDB" id="A0AAV6VEM7"/>
<feature type="domain" description="FERM" evidence="6">
    <location>
        <begin position="272"/>
        <end position="590"/>
    </location>
</feature>
<evidence type="ECO:0000256" key="3">
    <source>
        <dbReference type="ARBA" id="ARBA00022490"/>
    </source>
</evidence>
<evidence type="ECO:0000256" key="4">
    <source>
        <dbReference type="ARBA" id="ARBA00022737"/>
    </source>
</evidence>
<dbReference type="GO" id="GO:0005737">
    <property type="term" value="C:cytoplasm"/>
    <property type="evidence" value="ECO:0007669"/>
    <property type="project" value="UniProtKB-SubCell"/>
</dbReference>
<dbReference type="PANTHER" id="PTHR22692:SF26">
    <property type="entry name" value="SH3 DOMAIN-CONTAINING PROTEIN"/>
    <property type="match status" value="1"/>
</dbReference>
<keyword evidence="9" id="KW-1185">Reference proteome</keyword>
<comment type="similarity">
    <text evidence="2">Belongs to the TRAFAC class myosin-kinesin ATPase superfamily. Myosin family.</text>
</comment>
<protein>
    <recommendedName>
        <fullName evidence="10">Unconventional myosin-XV</fullName>
    </recommendedName>
</protein>
<dbReference type="Pfam" id="PF00784">
    <property type="entry name" value="MyTH4"/>
    <property type="match status" value="1"/>
</dbReference>
<dbReference type="InterPro" id="IPR000857">
    <property type="entry name" value="MyTH4_dom"/>
</dbReference>
<comment type="subcellular location">
    <subcellularLocation>
        <location evidence="1">Cytoplasm</location>
    </subcellularLocation>
</comment>
<dbReference type="CDD" id="cd14473">
    <property type="entry name" value="FERM_B-lobe"/>
    <property type="match status" value="1"/>
</dbReference>
<evidence type="ECO:0000256" key="2">
    <source>
        <dbReference type="ARBA" id="ARBA00008314"/>
    </source>
</evidence>
<evidence type="ECO:0008006" key="10">
    <source>
        <dbReference type="Google" id="ProtNLM"/>
    </source>
</evidence>
<evidence type="ECO:0000259" key="7">
    <source>
        <dbReference type="PROSITE" id="PS51016"/>
    </source>
</evidence>
<dbReference type="PROSITE" id="PS51016">
    <property type="entry name" value="MYTH4"/>
    <property type="match status" value="1"/>
</dbReference>
<gene>
    <name evidence="8" type="ORF">JTE90_023338</name>
</gene>
<dbReference type="Gene3D" id="1.25.40.530">
    <property type="entry name" value="MyTH4 domain"/>
    <property type="match status" value="1"/>
</dbReference>
<dbReference type="InterPro" id="IPR011993">
    <property type="entry name" value="PH-like_dom_sf"/>
</dbReference>
<dbReference type="InterPro" id="IPR051567">
    <property type="entry name" value="Unconventional_Myosin_ATPase"/>
</dbReference>
<dbReference type="Proteomes" id="UP000827092">
    <property type="component" value="Unassembled WGS sequence"/>
</dbReference>
<keyword evidence="4" id="KW-0677">Repeat</keyword>
<dbReference type="SMART" id="SM00139">
    <property type="entry name" value="MyTH4"/>
    <property type="match status" value="1"/>
</dbReference>
<dbReference type="InterPro" id="IPR000299">
    <property type="entry name" value="FERM_domain"/>
</dbReference>
<evidence type="ECO:0000256" key="1">
    <source>
        <dbReference type="ARBA" id="ARBA00004496"/>
    </source>
</evidence>
<proteinExistence type="inferred from homology"/>
<comment type="caution">
    <text evidence="8">The sequence shown here is derived from an EMBL/GenBank/DDBJ whole genome shotgun (WGS) entry which is preliminary data.</text>
</comment>
<dbReference type="Gene3D" id="3.10.20.90">
    <property type="entry name" value="Phosphatidylinositol 3-kinase Catalytic Subunit, Chain A, domain 1"/>
    <property type="match status" value="1"/>
</dbReference>
<dbReference type="GO" id="GO:0005856">
    <property type="term" value="C:cytoskeleton"/>
    <property type="evidence" value="ECO:0007669"/>
    <property type="project" value="InterPro"/>
</dbReference>
<dbReference type="InterPro" id="IPR019748">
    <property type="entry name" value="FERM_central"/>
</dbReference>
<name>A0AAV6VEM7_9ARAC</name>
<dbReference type="PROSITE" id="PS50057">
    <property type="entry name" value="FERM_3"/>
    <property type="match status" value="1"/>
</dbReference>
<dbReference type="GO" id="GO:0003779">
    <property type="term" value="F:actin binding"/>
    <property type="evidence" value="ECO:0007669"/>
    <property type="project" value="UniProtKB-KW"/>
</dbReference>
<dbReference type="InterPro" id="IPR038185">
    <property type="entry name" value="MyTH4_dom_sf"/>
</dbReference>
<accession>A0AAV6VEM7</accession>
<dbReference type="Gene3D" id="2.30.29.30">
    <property type="entry name" value="Pleckstrin-homology domain (PH domain)/Phosphotyrosine-binding domain (PTB)"/>
    <property type="match status" value="1"/>
</dbReference>
<reference evidence="8 9" key="1">
    <citation type="journal article" date="2022" name="Nat. Ecol. Evol.">
        <title>A masculinizing supergene underlies an exaggerated male reproductive morph in a spider.</title>
        <authorList>
            <person name="Hendrickx F."/>
            <person name="De Corte Z."/>
            <person name="Sonet G."/>
            <person name="Van Belleghem S.M."/>
            <person name="Kostlbacher S."/>
            <person name="Vangestel C."/>
        </authorList>
    </citation>
    <scope>NUCLEOTIDE SEQUENCE [LARGE SCALE GENOMIC DNA]</scope>
    <source>
        <strain evidence="8">W744_W776</strain>
    </source>
</reference>
<evidence type="ECO:0000313" key="8">
    <source>
        <dbReference type="EMBL" id="KAG8195162.1"/>
    </source>
</evidence>
<keyword evidence="5" id="KW-0009">Actin-binding</keyword>
<evidence type="ECO:0000256" key="5">
    <source>
        <dbReference type="ARBA" id="ARBA00023203"/>
    </source>
</evidence>
<dbReference type="SMART" id="SM00295">
    <property type="entry name" value="B41"/>
    <property type="match status" value="1"/>
</dbReference>
<dbReference type="PANTHER" id="PTHR22692">
    <property type="entry name" value="MYOSIN VII, XV"/>
    <property type="match status" value="1"/>
</dbReference>
<dbReference type="InterPro" id="IPR019749">
    <property type="entry name" value="Band_41_domain"/>
</dbReference>
<sequence length="606" mass="69884">MKAFVEEKGALAWAGCRKGNSTFFISSESLSTEDGFTKEKPTGASAERHSFLQYAMIHFRDDLSRPKDEPKINNVGSLRGTVKILEYLTGKKGKRDHITDWTWKELTDKVKYSPFPITTSLLKLDCEYLNRLAVDSFTAIMRYMGDLPLGLHQREIECVYTILVVCHHHQVLRDELFCQLMKQTTNNKSLNHDSSIRGWRLLAFIAAFFKCSDSLMPYLMKYLDKAAQDDRRIEKATAEICKDNLKQTEKYGGRRNVPTESEINALMEGKLSREQIYFLPGGVQITMPTSASSVVEDIIGSICRKMGITEESECREFSLYCIIEGDQYTMPLESNEYILDLIAELERNENAYYLVFCRSVWNFELRLDSELYIDIIFHQIIPDYLEGYLTVFTFHQELLHQEILNELLSIATLLHRANGNNNAPIELEMPGLLPKPIIPFFTKKPDNYMKYIRRLWENVTPLSATEAKAQYLEIVKSWPLFGSCFFGIKLIEENDTEEALLAINKMGANVLDMITHETLWRFSFSAETLWRFSFSAVSHHSNLIEVQGTTYADVIFGDEIIKKTIRLQVDHAHEVTRLIKHYELIQNMKSENGTFDVNYPAVMIKI</sequence>
<dbReference type="GO" id="GO:0048731">
    <property type="term" value="P:system development"/>
    <property type="evidence" value="ECO:0007669"/>
    <property type="project" value="UniProtKB-ARBA"/>
</dbReference>
<dbReference type="InterPro" id="IPR035963">
    <property type="entry name" value="FERM_2"/>
</dbReference>
<keyword evidence="3" id="KW-0963">Cytoplasm</keyword>
<evidence type="ECO:0000313" key="9">
    <source>
        <dbReference type="Proteomes" id="UP000827092"/>
    </source>
</evidence>
<dbReference type="GO" id="GO:0071944">
    <property type="term" value="C:cell periphery"/>
    <property type="evidence" value="ECO:0007669"/>
    <property type="project" value="UniProtKB-ARBA"/>
</dbReference>
<dbReference type="SUPFAM" id="SSF47031">
    <property type="entry name" value="Second domain of FERM"/>
    <property type="match status" value="1"/>
</dbReference>
<evidence type="ECO:0000259" key="6">
    <source>
        <dbReference type="PROSITE" id="PS50057"/>
    </source>
</evidence>
<feature type="domain" description="MyTH4" evidence="7">
    <location>
        <begin position="112"/>
        <end position="267"/>
    </location>
</feature>
<dbReference type="GO" id="GO:0009887">
    <property type="term" value="P:animal organ morphogenesis"/>
    <property type="evidence" value="ECO:0007669"/>
    <property type="project" value="UniProtKB-ARBA"/>
</dbReference>